<dbReference type="AlphaFoldDB" id="A0A016W4V4"/>
<reference evidence="3" key="1">
    <citation type="journal article" date="2015" name="Nat. Genet.">
        <title>The genome and transcriptome of the zoonotic hookworm Ancylostoma ceylanicum identify infection-specific gene families.</title>
        <authorList>
            <person name="Schwarz E.M."/>
            <person name="Hu Y."/>
            <person name="Antoshechkin I."/>
            <person name="Miller M.M."/>
            <person name="Sternberg P.W."/>
            <person name="Aroian R.V."/>
        </authorList>
    </citation>
    <scope>NUCLEOTIDE SEQUENCE</scope>
    <source>
        <strain evidence="3">HY135</strain>
    </source>
</reference>
<feature type="transmembrane region" description="Helical" evidence="1">
    <location>
        <begin position="6"/>
        <end position="31"/>
    </location>
</feature>
<keyword evidence="3" id="KW-1185">Reference proteome</keyword>
<evidence type="ECO:0000313" key="3">
    <source>
        <dbReference type="Proteomes" id="UP000024635"/>
    </source>
</evidence>
<protein>
    <submittedName>
        <fullName evidence="2">Uncharacterized protein</fullName>
    </submittedName>
</protein>
<sequence>MMSDKMNYYGIIFCDVLYSYFIIWYPCYIMVLESDRIVERKTRIDTRCTYLDALDSDTLHTTLTHRTRFALIEMFSGHPVKMSDSE</sequence>
<comment type="caution">
    <text evidence="2">The sequence shown here is derived from an EMBL/GenBank/DDBJ whole genome shotgun (WGS) entry which is preliminary data.</text>
</comment>
<dbReference type="EMBL" id="JARK01001337">
    <property type="protein sequence ID" value="EYC34332.1"/>
    <property type="molecule type" value="Genomic_DNA"/>
</dbReference>
<accession>A0A016W4V4</accession>
<proteinExistence type="predicted"/>
<organism evidence="2 3">
    <name type="scientific">Ancylostoma ceylanicum</name>
    <dbReference type="NCBI Taxonomy" id="53326"/>
    <lineage>
        <taxon>Eukaryota</taxon>
        <taxon>Metazoa</taxon>
        <taxon>Ecdysozoa</taxon>
        <taxon>Nematoda</taxon>
        <taxon>Chromadorea</taxon>
        <taxon>Rhabditida</taxon>
        <taxon>Rhabditina</taxon>
        <taxon>Rhabditomorpha</taxon>
        <taxon>Strongyloidea</taxon>
        <taxon>Ancylostomatidae</taxon>
        <taxon>Ancylostomatinae</taxon>
        <taxon>Ancylostoma</taxon>
    </lineage>
</organism>
<keyword evidence="1" id="KW-0472">Membrane</keyword>
<name>A0A016W4V4_9BILA</name>
<dbReference type="Proteomes" id="UP000024635">
    <property type="component" value="Unassembled WGS sequence"/>
</dbReference>
<keyword evidence="1" id="KW-0812">Transmembrane</keyword>
<evidence type="ECO:0000313" key="2">
    <source>
        <dbReference type="EMBL" id="EYC34332.1"/>
    </source>
</evidence>
<keyword evidence="1" id="KW-1133">Transmembrane helix</keyword>
<gene>
    <name evidence="2" type="primary">Acey_s0001.g363</name>
    <name evidence="2" type="ORF">Y032_0001g363</name>
</gene>
<evidence type="ECO:0000256" key="1">
    <source>
        <dbReference type="SAM" id="Phobius"/>
    </source>
</evidence>